<dbReference type="Proteomes" id="UP000677228">
    <property type="component" value="Unassembled WGS sequence"/>
</dbReference>
<evidence type="ECO:0000256" key="1">
    <source>
        <dbReference type="SAM" id="MobiDB-lite"/>
    </source>
</evidence>
<dbReference type="Proteomes" id="UP000682733">
    <property type="component" value="Unassembled WGS sequence"/>
</dbReference>
<evidence type="ECO:0000313" key="6">
    <source>
        <dbReference type="Proteomes" id="UP000663829"/>
    </source>
</evidence>
<dbReference type="EMBL" id="CAJOBA010002014">
    <property type="protein sequence ID" value="CAF3625466.1"/>
    <property type="molecule type" value="Genomic_DNA"/>
</dbReference>
<proteinExistence type="predicted"/>
<evidence type="ECO:0000313" key="2">
    <source>
        <dbReference type="EMBL" id="CAF0840567.1"/>
    </source>
</evidence>
<name>A0A813XJV6_9BILA</name>
<dbReference type="Proteomes" id="UP000663829">
    <property type="component" value="Unassembled WGS sequence"/>
</dbReference>
<keyword evidence="6" id="KW-1185">Reference proteome</keyword>
<dbReference type="OrthoDB" id="10021571at2759"/>
<dbReference type="EMBL" id="CAJOBC010001076">
    <property type="protein sequence ID" value="CAF3653468.1"/>
    <property type="molecule type" value="Genomic_DNA"/>
</dbReference>
<dbReference type="EMBL" id="CAJNOK010002014">
    <property type="protein sequence ID" value="CAF0840567.1"/>
    <property type="molecule type" value="Genomic_DNA"/>
</dbReference>
<evidence type="ECO:0000313" key="5">
    <source>
        <dbReference type="EMBL" id="CAF3653468.1"/>
    </source>
</evidence>
<evidence type="ECO:0000313" key="3">
    <source>
        <dbReference type="EMBL" id="CAF0865970.1"/>
    </source>
</evidence>
<evidence type="ECO:0000313" key="4">
    <source>
        <dbReference type="EMBL" id="CAF3625466.1"/>
    </source>
</evidence>
<organism evidence="3 6">
    <name type="scientific">Didymodactylos carnosus</name>
    <dbReference type="NCBI Taxonomy" id="1234261"/>
    <lineage>
        <taxon>Eukaryota</taxon>
        <taxon>Metazoa</taxon>
        <taxon>Spiralia</taxon>
        <taxon>Gnathifera</taxon>
        <taxon>Rotifera</taxon>
        <taxon>Eurotatoria</taxon>
        <taxon>Bdelloidea</taxon>
        <taxon>Philodinida</taxon>
        <taxon>Philodinidae</taxon>
        <taxon>Didymodactylos</taxon>
    </lineage>
</organism>
<dbReference type="EMBL" id="CAJNOQ010001076">
    <property type="protein sequence ID" value="CAF0865970.1"/>
    <property type="molecule type" value="Genomic_DNA"/>
</dbReference>
<dbReference type="Proteomes" id="UP000681722">
    <property type="component" value="Unassembled WGS sequence"/>
</dbReference>
<accession>A0A813XJV6</accession>
<feature type="region of interest" description="Disordered" evidence="1">
    <location>
        <begin position="122"/>
        <end position="141"/>
    </location>
</feature>
<gene>
    <name evidence="3" type="ORF">GPM918_LOCUS6840</name>
    <name evidence="2" type="ORF">OVA965_LOCUS6620</name>
    <name evidence="5" type="ORF">SRO942_LOCUS6840</name>
    <name evidence="4" type="ORF">TMI583_LOCUS6616</name>
</gene>
<dbReference type="AlphaFoldDB" id="A0A813XJV6"/>
<protein>
    <submittedName>
        <fullName evidence="3">Uncharacterized protein</fullName>
    </submittedName>
</protein>
<sequence>MNLSSKAADVLLETGNCFKRIAELTMELVDSNITTSSTTATTTRTTSAAQKTIDSLELKRLRDALNRFSADLDAVSQRLETNRTQTSAEGGNLLKMSVPSAMNIKDAYATDQSLLTAASTASDTSTALGEDSAPVSIAVSN</sequence>
<reference evidence="3" key="1">
    <citation type="submission" date="2021-02" db="EMBL/GenBank/DDBJ databases">
        <authorList>
            <person name="Nowell W R."/>
        </authorList>
    </citation>
    <scope>NUCLEOTIDE SEQUENCE</scope>
</reference>
<comment type="caution">
    <text evidence="3">The sequence shown here is derived from an EMBL/GenBank/DDBJ whole genome shotgun (WGS) entry which is preliminary data.</text>
</comment>